<dbReference type="InterPro" id="IPR000683">
    <property type="entry name" value="Gfo/Idh/MocA-like_OxRdtase_N"/>
</dbReference>
<dbReference type="InterPro" id="IPR051450">
    <property type="entry name" value="Gfo/Idh/MocA_Oxidoreductases"/>
</dbReference>
<organism evidence="3">
    <name type="scientific">Mucochytrium quahogii</name>
    <dbReference type="NCBI Taxonomy" id="96639"/>
    <lineage>
        <taxon>Eukaryota</taxon>
        <taxon>Sar</taxon>
        <taxon>Stramenopiles</taxon>
        <taxon>Bigyra</taxon>
        <taxon>Labyrinthulomycetes</taxon>
        <taxon>Thraustochytrida</taxon>
        <taxon>Thraustochytriidae</taxon>
        <taxon>Mucochytrium</taxon>
    </lineage>
</organism>
<evidence type="ECO:0000259" key="2">
    <source>
        <dbReference type="Pfam" id="PF02894"/>
    </source>
</evidence>
<dbReference type="PANTHER" id="PTHR43377">
    <property type="entry name" value="BILIVERDIN REDUCTASE A"/>
    <property type="match status" value="1"/>
</dbReference>
<dbReference type="Gene3D" id="3.40.50.720">
    <property type="entry name" value="NAD(P)-binding Rossmann-like Domain"/>
    <property type="match status" value="1"/>
</dbReference>
<feature type="domain" description="Gfo/Idh/MocA-like oxidoreductase C-terminal" evidence="2">
    <location>
        <begin position="139"/>
        <end position="351"/>
    </location>
</feature>
<dbReference type="InterPro" id="IPR004104">
    <property type="entry name" value="Gfo/Idh/MocA-like_OxRdtase_C"/>
</dbReference>
<dbReference type="PANTHER" id="PTHR43377:SF2">
    <property type="entry name" value="BINDING ROSSMANN FOLD OXIDOREDUCTASE, PUTATIVE (AFU_ORTHOLOGUE AFUA_4G00560)-RELATED"/>
    <property type="match status" value="1"/>
</dbReference>
<dbReference type="Gene3D" id="3.30.360.10">
    <property type="entry name" value="Dihydrodipicolinate Reductase, domain 2"/>
    <property type="match status" value="1"/>
</dbReference>
<reference evidence="3" key="1">
    <citation type="submission" date="2021-01" db="EMBL/GenBank/DDBJ databases">
        <authorList>
            <person name="Corre E."/>
            <person name="Pelletier E."/>
            <person name="Niang G."/>
            <person name="Scheremetjew M."/>
            <person name="Finn R."/>
            <person name="Kale V."/>
            <person name="Holt S."/>
            <person name="Cochrane G."/>
            <person name="Meng A."/>
            <person name="Brown T."/>
            <person name="Cohen L."/>
        </authorList>
    </citation>
    <scope>NUCLEOTIDE SEQUENCE</scope>
    <source>
        <strain evidence="3">NY070348D</strain>
    </source>
</reference>
<protein>
    <recommendedName>
        <fullName evidence="4">Oxidoreductase</fullName>
    </recommendedName>
</protein>
<name>A0A7S2S0D1_9STRA</name>
<accession>A0A7S2S0D1</accession>
<dbReference type="EMBL" id="HBHK01014227">
    <property type="protein sequence ID" value="CAD9685841.1"/>
    <property type="molecule type" value="Transcribed_RNA"/>
</dbReference>
<proteinExistence type="predicted"/>
<dbReference type="SUPFAM" id="SSF51735">
    <property type="entry name" value="NAD(P)-binding Rossmann-fold domains"/>
    <property type="match status" value="1"/>
</dbReference>
<dbReference type="AlphaFoldDB" id="A0A7S2S0D1"/>
<feature type="domain" description="Gfo/Idh/MocA-like oxidoreductase N-terminal" evidence="1">
    <location>
        <begin position="5"/>
        <end position="127"/>
    </location>
</feature>
<gene>
    <name evidence="3" type="ORF">QSP1433_LOCUS8943</name>
</gene>
<dbReference type="Pfam" id="PF02894">
    <property type="entry name" value="GFO_IDH_MocA_C"/>
    <property type="match status" value="1"/>
</dbReference>
<dbReference type="Pfam" id="PF01408">
    <property type="entry name" value="GFO_IDH_MocA"/>
    <property type="match status" value="1"/>
</dbReference>
<evidence type="ECO:0008006" key="4">
    <source>
        <dbReference type="Google" id="ProtNLM"/>
    </source>
</evidence>
<dbReference type="InterPro" id="IPR036291">
    <property type="entry name" value="NAD(P)-bd_dom_sf"/>
</dbReference>
<dbReference type="SUPFAM" id="SSF55347">
    <property type="entry name" value="Glyceraldehyde-3-phosphate dehydrogenase-like, C-terminal domain"/>
    <property type="match status" value="1"/>
</dbReference>
<sequence length="441" mass="49459">MRRVDVIVVGAGQRGAAYASYAKYFPERLRVVGVADPREFYRNKFMSEYGIPEGNVFEDWKQVAARDKFADAVVISTPDAVHRDPAVAFANLKYHILLEKPISTRLDECAEITRVCKENDIFLSVGHVLRYAPWNRKIKELIDSGEIGDVVNIQHIEPIGFQHVAHSYVRGNWSVEAKASFSLLAKSCHDIDLIQWWMNKKCARVSSFGSLFHFKTSNQPKEANGATRCVGCNIKNECPYSATRIYLDPYVEKKHAGWPVNVITEFPDIESIQVALKEGPYGRCVYHCDNDVLDQQTAILQYDDGSTGTFSMIGHTEKQCERETIVYGTKGEIRLVHDSTKVTELDSGFTVDLYSFVTKEHTVFSDCGGIGNDVQSAGKGIGADLANHGGADYFLIKSFVEALALNDRSKILTGPDDTMESHRLVFEIEKARKENRVVELL</sequence>
<evidence type="ECO:0000313" key="3">
    <source>
        <dbReference type="EMBL" id="CAD9685841.1"/>
    </source>
</evidence>
<evidence type="ECO:0000259" key="1">
    <source>
        <dbReference type="Pfam" id="PF01408"/>
    </source>
</evidence>
<dbReference type="GO" id="GO:0000166">
    <property type="term" value="F:nucleotide binding"/>
    <property type="evidence" value="ECO:0007669"/>
    <property type="project" value="InterPro"/>
</dbReference>